<comment type="caution">
    <text evidence="2">The sequence shown here is derived from an EMBL/GenBank/DDBJ whole genome shotgun (WGS) entry which is preliminary data.</text>
</comment>
<gene>
    <name evidence="2" type="ORF">GCM10009827_120040</name>
</gene>
<name>A0ABN2DIS7_9ACTN</name>
<organism evidence="2 3">
    <name type="scientific">Dactylosporangium maewongense</name>
    <dbReference type="NCBI Taxonomy" id="634393"/>
    <lineage>
        <taxon>Bacteria</taxon>
        <taxon>Bacillati</taxon>
        <taxon>Actinomycetota</taxon>
        <taxon>Actinomycetes</taxon>
        <taxon>Micromonosporales</taxon>
        <taxon>Micromonosporaceae</taxon>
        <taxon>Dactylosporangium</taxon>
    </lineage>
</organism>
<evidence type="ECO:0000259" key="1">
    <source>
        <dbReference type="PROSITE" id="PS51352"/>
    </source>
</evidence>
<dbReference type="SUPFAM" id="SSF52833">
    <property type="entry name" value="Thioredoxin-like"/>
    <property type="match status" value="1"/>
</dbReference>
<evidence type="ECO:0000313" key="3">
    <source>
        <dbReference type="Proteomes" id="UP001501470"/>
    </source>
</evidence>
<dbReference type="RefSeq" id="WP_344515988.1">
    <property type="nucleotide sequence ID" value="NZ_BAAAQD010000075.1"/>
</dbReference>
<dbReference type="EMBL" id="BAAAQD010000075">
    <property type="protein sequence ID" value="GAA1578336.1"/>
    <property type="molecule type" value="Genomic_DNA"/>
</dbReference>
<dbReference type="InterPro" id="IPR013766">
    <property type="entry name" value="Thioredoxin_domain"/>
</dbReference>
<accession>A0ABN2DIS7</accession>
<sequence length="185" mass="18994">MPLLIVVVALVGALCVLNLLLCLGMIRRLREQTQLIDAVYEFVGGAPAAGPAGSDPVAGDTVADFHATTTDGAPVGRDDLAPATVVAFLAADCKGCQAQLPDFLAWARGQDRQRVLAVVNAHDSDPDALIAQLTPVARVVLEGARPPVARAFGVTSYPRFCVLGADATLSAVVAAVSRLPVGTAA</sequence>
<feature type="domain" description="Thioredoxin" evidence="1">
    <location>
        <begin position="56"/>
        <end position="185"/>
    </location>
</feature>
<reference evidence="2 3" key="1">
    <citation type="journal article" date="2019" name="Int. J. Syst. Evol. Microbiol.">
        <title>The Global Catalogue of Microorganisms (GCM) 10K type strain sequencing project: providing services to taxonomists for standard genome sequencing and annotation.</title>
        <authorList>
            <consortium name="The Broad Institute Genomics Platform"/>
            <consortium name="The Broad Institute Genome Sequencing Center for Infectious Disease"/>
            <person name="Wu L."/>
            <person name="Ma J."/>
        </authorList>
    </citation>
    <scope>NUCLEOTIDE SEQUENCE [LARGE SCALE GENOMIC DNA]</scope>
    <source>
        <strain evidence="2 3">JCM 15933</strain>
    </source>
</reference>
<dbReference type="Proteomes" id="UP001501470">
    <property type="component" value="Unassembled WGS sequence"/>
</dbReference>
<dbReference type="PROSITE" id="PS51352">
    <property type="entry name" value="THIOREDOXIN_2"/>
    <property type="match status" value="1"/>
</dbReference>
<keyword evidence="3" id="KW-1185">Reference proteome</keyword>
<proteinExistence type="predicted"/>
<dbReference type="Gene3D" id="3.40.30.10">
    <property type="entry name" value="Glutaredoxin"/>
    <property type="match status" value="1"/>
</dbReference>
<protein>
    <submittedName>
        <fullName evidence="2">TlpA family protein</fullName>
    </submittedName>
</protein>
<evidence type="ECO:0000313" key="2">
    <source>
        <dbReference type="EMBL" id="GAA1578336.1"/>
    </source>
</evidence>
<dbReference type="InterPro" id="IPR036249">
    <property type="entry name" value="Thioredoxin-like_sf"/>
</dbReference>